<feature type="domain" description="Signal transduction histidine kinase internal region" evidence="14">
    <location>
        <begin position="354"/>
        <end position="430"/>
    </location>
</feature>
<comment type="subcellular location">
    <subcellularLocation>
        <location evidence="1">Cell membrane</location>
        <topology evidence="1">Multi-pass membrane protein</topology>
    </subcellularLocation>
</comment>
<dbReference type="AlphaFoldDB" id="A0A9D1DXC9"/>
<reference evidence="15" key="1">
    <citation type="submission" date="2020-10" db="EMBL/GenBank/DDBJ databases">
        <authorList>
            <person name="Gilroy R."/>
        </authorList>
    </citation>
    <scope>NUCLEOTIDE SEQUENCE</scope>
    <source>
        <strain evidence="15">CHK189-12415</strain>
    </source>
</reference>
<keyword evidence="10" id="KW-0902">Two-component regulatory system</keyword>
<proteinExistence type="predicted"/>
<dbReference type="EMBL" id="DVHA01000126">
    <property type="protein sequence ID" value="HIR60703.1"/>
    <property type="molecule type" value="Genomic_DNA"/>
</dbReference>
<dbReference type="Gene3D" id="3.30.565.10">
    <property type="entry name" value="Histidine kinase-like ATPase, C-terminal domain"/>
    <property type="match status" value="1"/>
</dbReference>
<evidence type="ECO:0000256" key="12">
    <source>
        <dbReference type="SAM" id="Coils"/>
    </source>
</evidence>
<keyword evidence="12" id="KW-0175">Coiled coil</keyword>
<comment type="caution">
    <text evidence="15">The sequence shown here is derived from an EMBL/GenBank/DDBJ whole genome shotgun (WGS) entry which is preliminary data.</text>
</comment>
<organism evidence="15 16">
    <name type="scientific">Candidatus Faecivivens stercoravium</name>
    <dbReference type="NCBI Taxonomy" id="2840803"/>
    <lineage>
        <taxon>Bacteria</taxon>
        <taxon>Bacillati</taxon>
        <taxon>Bacillota</taxon>
        <taxon>Clostridia</taxon>
        <taxon>Eubacteriales</taxon>
        <taxon>Oscillospiraceae</taxon>
        <taxon>Oscillospiraceae incertae sedis</taxon>
        <taxon>Candidatus Faecivivens</taxon>
    </lineage>
</organism>
<dbReference type="GO" id="GO:0000155">
    <property type="term" value="F:phosphorelay sensor kinase activity"/>
    <property type="evidence" value="ECO:0007669"/>
    <property type="project" value="InterPro"/>
</dbReference>
<evidence type="ECO:0000256" key="4">
    <source>
        <dbReference type="ARBA" id="ARBA00022679"/>
    </source>
</evidence>
<name>A0A9D1DXC9_9FIRM</name>
<keyword evidence="11 13" id="KW-0472">Membrane</keyword>
<evidence type="ECO:0000256" key="2">
    <source>
        <dbReference type="ARBA" id="ARBA00022475"/>
    </source>
</evidence>
<keyword evidence="7 15" id="KW-0418">Kinase</keyword>
<evidence type="ECO:0000256" key="9">
    <source>
        <dbReference type="ARBA" id="ARBA00022989"/>
    </source>
</evidence>
<dbReference type="InterPro" id="IPR036890">
    <property type="entry name" value="HATPase_C_sf"/>
</dbReference>
<keyword evidence="8" id="KW-0067">ATP-binding</keyword>
<dbReference type="PANTHER" id="PTHR34220">
    <property type="entry name" value="SENSOR HISTIDINE KINASE YPDA"/>
    <property type="match status" value="1"/>
</dbReference>
<evidence type="ECO:0000256" key="6">
    <source>
        <dbReference type="ARBA" id="ARBA00022741"/>
    </source>
</evidence>
<keyword evidence="4" id="KW-0808">Transferase</keyword>
<evidence type="ECO:0000256" key="1">
    <source>
        <dbReference type="ARBA" id="ARBA00004651"/>
    </source>
</evidence>
<reference evidence="15" key="2">
    <citation type="journal article" date="2021" name="PeerJ">
        <title>Extensive microbial diversity within the chicken gut microbiome revealed by metagenomics and culture.</title>
        <authorList>
            <person name="Gilroy R."/>
            <person name="Ravi A."/>
            <person name="Getino M."/>
            <person name="Pursley I."/>
            <person name="Horton D.L."/>
            <person name="Alikhan N.F."/>
            <person name="Baker D."/>
            <person name="Gharbi K."/>
            <person name="Hall N."/>
            <person name="Watson M."/>
            <person name="Adriaenssens E.M."/>
            <person name="Foster-Nyarko E."/>
            <person name="Jarju S."/>
            <person name="Secka A."/>
            <person name="Antonio M."/>
            <person name="Oren A."/>
            <person name="Chaudhuri R.R."/>
            <person name="La Ragione R."/>
            <person name="Hildebrand F."/>
            <person name="Pallen M.J."/>
        </authorList>
    </citation>
    <scope>NUCLEOTIDE SEQUENCE</scope>
    <source>
        <strain evidence="15">CHK189-12415</strain>
    </source>
</reference>
<evidence type="ECO:0000256" key="7">
    <source>
        <dbReference type="ARBA" id="ARBA00022777"/>
    </source>
</evidence>
<gene>
    <name evidence="15" type="ORF">IAB37_03910</name>
</gene>
<keyword evidence="2" id="KW-1003">Cell membrane</keyword>
<protein>
    <submittedName>
        <fullName evidence="15">Sensor histidine kinase</fullName>
    </submittedName>
</protein>
<dbReference type="GO" id="GO:0005524">
    <property type="term" value="F:ATP binding"/>
    <property type="evidence" value="ECO:0007669"/>
    <property type="project" value="UniProtKB-KW"/>
</dbReference>
<evidence type="ECO:0000256" key="11">
    <source>
        <dbReference type="ARBA" id="ARBA00023136"/>
    </source>
</evidence>
<evidence type="ECO:0000256" key="13">
    <source>
        <dbReference type="SAM" id="Phobius"/>
    </source>
</evidence>
<keyword evidence="5 13" id="KW-0812">Transmembrane</keyword>
<dbReference type="PANTHER" id="PTHR34220:SF11">
    <property type="entry name" value="SENSOR PROTEIN KINASE HPTS"/>
    <property type="match status" value="1"/>
</dbReference>
<evidence type="ECO:0000256" key="5">
    <source>
        <dbReference type="ARBA" id="ARBA00022692"/>
    </source>
</evidence>
<dbReference type="InterPro" id="IPR050640">
    <property type="entry name" value="Bact_2-comp_sensor_kinase"/>
</dbReference>
<evidence type="ECO:0000256" key="10">
    <source>
        <dbReference type="ARBA" id="ARBA00023012"/>
    </source>
</evidence>
<feature type="transmembrane region" description="Helical" evidence="13">
    <location>
        <begin position="266"/>
        <end position="289"/>
    </location>
</feature>
<feature type="coiled-coil region" evidence="12">
    <location>
        <begin position="322"/>
        <end position="361"/>
    </location>
</feature>
<keyword evidence="6" id="KW-0547">Nucleotide-binding</keyword>
<accession>A0A9D1DXC9</accession>
<dbReference type="GO" id="GO:0005886">
    <property type="term" value="C:plasma membrane"/>
    <property type="evidence" value="ECO:0007669"/>
    <property type="project" value="UniProtKB-SubCell"/>
</dbReference>
<sequence length="574" mass="64191">MKRKASLVKLFKFASFLLIPVALIALSVTLFTMRQTREERYDSLRSIMDYQVSQLDNGYNQVSYYLASTLATDGSVRSLQTGGAGSLLAAYWVEETLGELTPLRDLINPGYSFMVTVPGTGLSAVSRSALDSYEENRAVEEFLLGNLDIFPEVGISTLIRRIGGVGYCLLLGRSRGVYLAGWISLRELFSFMDSVIQSEDGFYVLLDENLSPITGRERFESAGVSVAADGSVSAGGGLVCTYHRTAAGIGVIAADGRSASFGEAGITLVTVLLLCGITAGACFYFIAYFRRNIQRPLQALQQNVSGYVRERRFTRRYGFAELDDVANAFEELEAQVGSLKIDIYEEKLRRTRTELEFLQNQIKPHFLVNCFNIIIGMAEWEKFDQIQDFCMLLSSYVRYTLCDGFETVTLQEELRETCDFLKIQDIRFDSHSALRDFEAEDGLLDCQVPPLMLLTLAENSVKHNKFKVDALQLTVTARHIPGGLHGLLRIDYQDNGVGLGLEGSRQMAQMLEAVRESVLGQGENVSFGNEHIGLQNLYRRLLLLYGERARVELMPVDRDEGFKIRMTLPMVKKE</sequence>
<dbReference type="Pfam" id="PF06580">
    <property type="entry name" value="His_kinase"/>
    <property type="match status" value="1"/>
</dbReference>
<dbReference type="InterPro" id="IPR010559">
    <property type="entry name" value="Sig_transdc_His_kin_internal"/>
</dbReference>
<keyword evidence="9 13" id="KW-1133">Transmembrane helix</keyword>
<keyword evidence="3" id="KW-0597">Phosphoprotein</keyword>
<evidence type="ECO:0000256" key="3">
    <source>
        <dbReference type="ARBA" id="ARBA00022553"/>
    </source>
</evidence>
<dbReference type="Proteomes" id="UP000824241">
    <property type="component" value="Unassembled WGS sequence"/>
</dbReference>
<evidence type="ECO:0000256" key="8">
    <source>
        <dbReference type="ARBA" id="ARBA00022840"/>
    </source>
</evidence>
<evidence type="ECO:0000259" key="14">
    <source>
        <dbReference type="Pfam" id="PF06580"/>
    </source>
</evidence>
<evidence type="ECO:0000313" key="16">
    <source>
        <dbReference type="Proteomes" id="UP000824241"/>
    </source>
</evidence>
<evidence type="ECO:0000313" key="15">
    <source>
        <dbReference type="EMBL" id="HIR60703.1"/>
    </source>
</evidence>